<feature type="transmembrane region" description="Helical" evidence="8">
    <location>
        <begin position="13"/>
        <end position="32"/>
    </location>
</feature>
<comment type="subcellular location">
    <subcellularLocation>
        <location evidence="1">Membrane</location>
        <topology evidence="1">Multi-pass membrane protein</topology>
    </subcellularLocation>
</comment>
<sequence>MINGELTIIMEKYYYILLNIATFSVPFFFSFEKKWMHFARFWKPYFLAIISVGLFFIIWDVFFAYSDIWGFNDQYLLGFRILKLPVEEWLFFLLIPYSSNFIHYSLEYFFPRLQLSKITTQIISIALLIISLGVVLGNYDRLYTLCSFGLFALLMLAQIICQWKYARRFYLSFILIYMPFYFVNGALTGSYSANPVVYYDNAENLGIRVGTMPLEDSFYCFSMLYSSVLLFEFLKKKMNLDQPIRISHGHKNN</sequence>
<evidence type="ECO:0000256" key="2">
    <source>
        <dbReference type="ARBA" id="ARBA00004829"/>
    </source>
</evidence>
<evidence type="ECO:0000313" key="11">
    <source>
        <dbReference type="Proteomes" id="UP000215196"/>
    </source>
</evidence>
<keyword evidence="11" id="KW-1185">Reference proteome</keyword>
<evidence type="ECO:0000256" key="8">
    <source>
        <dbReference type="SAM" id="Phobius"/>
    </source>
</evidence>
<protein>
    <submittedName>
        <fullName evidence="10">Lycopene cyclase domain</fullName>
    </submittedName>
</protein>
<dbReference type="Pfam" id="PF18916">
    <property type="entry name" value="Lycopene_cyc"/>
    <property type="match status" value="2"/>
</dbReference>
<dbReference type="AlphaFoldDB" id="A0A239WEY5"/>
<name>A0A239WEY5_9FLAO</name>
<keyword evidence="4" id="KW-0125">Carotenoid biosynthesis</keyword>
<keyword evidence="7" id="KW-0413">Isomerase</keyword>
<comment type="pathway">
    <text evidence="2">Carotenoid biosynthesis.</text>
</comment>
<evidence type="ECO:0000313" key="10">
    <source>
        <dbReference type="EMBL" id="SNV33175.1"/>
    </source>
</evidence>
<feature type="domain" description="Lycopene cyclase" evidence="9">
    <location>
        <begin position="13"/>
        <end position="103"/>
    </location>
</feature>
<evidence type="ECO:0000256" key="1">
    <source>
        <dbReference type="ARBA" id="ARBA00004141"/>
    </source>
</evidence>
<evidence type="ECO:0000259" key="9">
    <source>
        <dbReference type="Pfam" id="PF18916"/>
    </source>
</evidence>
<dbReference type="GO" id="GO:0016872">
    <property type="term" value="F:intramolecular lyase activity"/>
    <property type="evidence" value="ECO:0007669"/>
    <property type="project" value="InterPro"/>
</dbReference>
<dbReference type="Proteomes" id="UP000215196">
    <property type="component" value="Chromosome 1"/>
</dbReference>
<dbReference type="EMBL" id="LT906465">
    <property type="protein sequence ID" value="SNV33175.1"/>
    <property type="molecule type" value="Genomic_DNA"/>
</dbReference>
<feature type="transmembrane region" description="Helical" evidence="8">
    <location>
        <begin position="142"/>
        <end position="161"/>
    </location>
</feature>
<dbReference type="GO" id="GO:0016020">
    <property type="term" value="C:membrane"/>
    <property type="evidence" value="ECO:0007669"/>
    <property type="project" value="UniProtKB-SubCell"/>
</dbReference>
<evidence type="ECO:0000256" key="6">
    <source>
        <dbReference type="ARBA" id="ARBA00023136"/>
    </source>
</evidence>
<feature type="transmembrane region" description="Helical" evidence="8">
    <location>
        <begin position="168"/>
        <end position="187"/>
    </location>
</feature>
<keyword evidence="3 8" id="KW-0812">Transmembrane</keyword>
<evidence type="ECO:0000256" key="5">
    <source>
        <dbReference type="ARBA" id="ARBA00022989"/>
    </source>
</evidence>
<evidence type="ECO:0000256" key="7">
    <source>
        <dbReference type="ARBA" id="ARBA00023235"/>
    </source>
</evidence>
<dbReference type="NCBIfam" id="TIGR03462">
    <property type="entry name" value="CarR_dom_SF"/>
    <property type="match status" value="1"/>
</dbReference>
<accession>A0A239WEY5</accession>
<dbReference type="InterPro" id="IPR017825">
    <property type="entry name" value="Lycopene_cyclase_dom"/>
</dbReference>
<evidence type="ECO:0000256" key="4">
    <source>
        <dbReference type="ARBA" id="ARBA00022746"/>
    </source>
</evidence>
<gene>
    <name evidence="10" type="ORF">SAMEA4412677_00190</name>
</gene>
<dbReference type="GO" id="GO:0016117">
    <property type="term" value="P:carotenoid biosynthetic process"/>
    <property type="evidence" value="ECO:0007669"/>
    <property type="project" value="UniProtKB-KW"/>
</dbReference>
<organism evidence="10 11">
    <name type="scientific">Chryseobacterium taklimakanense</name>
    <dbReference type="NCBI Taxonomy" id="536441"/>
    <lineage>
        <taxon>Bacteria</taxon>
        <taxon>Pseudomonadati</taxon>
        <taxon>Bacteroidota</taxon>
        <taxon>Flavobacteriia</taxon>
        <taxon>Flavobacteriales</taxon>
        <taxon>Weeksellaceae</taxon>
        <taxon>Chryseobacterium group</taxon>
        <taxon>Chryseobacterium</taxon>
    </lineage>
</organism>
<dbReference type="KEGG" id="ctak:4412677_00190"/>
<keyword evidence="6 8" id="KW-0472">Membrane</keyword>
<keyword evidence="5 8" id="KW-1133">Transmembrane helix</keyword>
<evidence type="ECO:0000256" key="3">
    <source>
        <dbReference type="ARBA" id="ARBA00022692"/>
    </source>
</evidence>
<feature type="transmembrane region" description="Helical" evidence="8">
    <location>
        <begin position="44"/>
        <end position="69"/>
    </location>
</feature>
<reference evidence="10 11" key="1">
    <citation type="submission" date="2017-06" db="EMBL/GenBank/DDBJ databases">
        <authorList>
            <consortium name="Pathogen Informatics"/>
        </authorList>
    </citation>
    <scope>NUCLEOTIDE SEQUENCE [LARGE SCALE GENOMIC DNA]</scope>
    <source>
        <strain evidence="10 11">NCTC13490</strain>
    </source>
</reference>
<dbReference type="GO" id="GO:0045436">
    <property type="term" value="F:lycopene beta cyclase activity"/>
    <property type="evidence" value="ECO:0007669"/>
    <property type="project" value="UniProtKB-ARBA"/>
</dbReference>
<feature type="domain" description="Lycopene cyclase" evidence="9">
    <location>
        <begin position="140"/>
        <end position="234"/>
    </location>
</feature>
<feature type="transmembrane region" description="Helical" evidence="8">
    <location>
        <begin position="118"/>
        <end position="136"/>
    </location>
</feature>
<proteinExistence type="predicted"/>